<dbReference type="VEuPathDB" id="FungiDB:FUN_019532"/>
<gene>
    <name evidence="1" type="ORF">RhiirA4_490464</name>
</gene>
<accession>A0A2I1HVN3</accession>
<dbReference type="VEuPathDB" id="FungiDB:RhiirFUN_011725"/>
<organism evidence="1 2">
    <name type="scientific">Rhizophagus irregularis</name>
    <dbReference type="NCBI Taxonomy" id="588596"/>
    <lineage>
        <taxon>Eukaryota</taxon>
        <taxon>Fungi</taxon>
        <taxon>Fungi incertae sedis</taxon>
        <taxon>Mucoromycota</taxon>
        <taxon>Glomeromycotina</taxon>
        <taxon>Glomeromycetes</taxon>
        <taxon>Glomerales</taxon>
        <taxon>Glomeraceae</taxon>
        <taxon>Rhizophagus</taxon>
    </lineage>
</organism>
<protein>
    <submittedName>
        <fullName evidence="1">Uncharacterized protein</fullName>
    </submittedName>
</protein>
<dbReference type="VEuPathDB" id="FungiDB:RhiirA1_469023"/>
<evidence type="ECO:0000313" key="1">
    <source>
        <dbReference type="EMBL" id="PKY62952.1"/>
    </source>
</evidence>
<name>A0A2I1HVN3_9GLOM</name>
<dbReference type="Proteomes" id="UP000234323">
    <property type="component" value="Unassembled WGS sequence"/>
</dbReference>
<comment type="caution">
    <text evidence="1">The sequence shown here is derived from an EMBL/GenBank/DDBJ whole genome shotgun (WGS) entry which is preliminary data.</text>
</comment>
<keyword evidence="2" id="KW-1185">Reference proteome</keyword>
<evidence type="ECO:0000313" key="2">
    <source>
        <dbReference type="Proteomes" id="UP000234323"/>
    </source>
</evidence>
<sequence length="223" mass="26367">MRFKPVGLSSSHSNYELSIQPNKASHFVTYFTKNENPEQRFVTQREKKWKDNRKNLALTLARLHADELEKSKQKKVSKKKKTHISIIQIPNIEDANITPEFPLKKGHYVFVRFGDKMCVGRVISIYFDAYGKHCYTDEAIENINDISYISLHVYIPIHLDLFSDLVKEKCNILTHHIPSNLFYHIPETKVLIDSNILKLLGDEKRYYNEYFGWDDIIEKMRRF</sequence>
<reference evidence="1 2" key="1">
    <citation type="submission" date="2015-10" db="EMBL/GenBank/DDBJ databases">
        <title>Genome analyses suggest a sexual origin of heterokaryosis in a supposedly ancient asexual fungus.</title>
        <authorList>
            <person name="Ropars J."/>
            <person name="Sedzielewska K."/>
            <person name="Noel J."/>
            <person name="Charron P."/>
            <person name="Farinelli L."/>
            <person name="Marton T."/>
            <person name="Kruger M."/>
            <person name="Pelin A."/>
            <person name="Brachmann A."/>
            <person name="Corradi N."/>
        </authorList>
    </citation>
    <scope>NUCLEOTIDE SEQUENCE [LARGE SCALE GENOMIC DNA]</scope>
    <source>
        <strain evidence="1 2">A4</strain>
    </source>
</reference>
<dbReference type="AlphaFoldDB" id="A0A2I1HVN3"/>
<proteinExistence type="predicted"/>
<dbReference type="EMBL" id="LLXI01008514">
    <property type="protein sequence ID" value="PKY62952.1"/>
    <property type="molecule type" value="Genomic_DNA"/>
</dbReference>